<feature type="region of interest" description="Disordered" evidence="4">
    <location>
        <begin position="58"/>
        <end position="80"/>
    </location>
</feature>
<dbReference type="InterPro" id="IPR036638">
    <property type="entry name" value="HLH_DNA-bd_sf"/>
</dbReference>
<organism evidence="6 7">
    <name type="scientific">Mortierella polycephala</name>
    <dbReference type="NCBI Taxonomy" id="41804"/>
    <lineage>
        <taxon>Eukaryota</taxon>
        <taxon>Fungi</taxon>
        <taxon>Fungi incertae sedis</taxon>
        <taxon>Mucoromycota</taxon>
        <taxon>Mortierellomycotina</taxon>
        <taxon>Mortierellomycetes</taxon>
        <taxon>Mortierellales</taxon>
        <taxon>Mortierellaceae</taxon>
        <taxon>Mortierella</taxon>
    </lineage>
</organism>
<keyword evidence="2" id="KW-0539">Nucleus</keyword>
<feature type="region of interest" description="Disordered" evidence="4">
    <location>
        <begin position="609"/>
        <end position="666"/>
    </location>
</feature>
<dbReference type="Pfam" id="PF00010">
    <property type="entry name" value="HLH"/>
    <property type="match status" value="1"/>
</dbReference>
<dbReference type="Proteomes" id="UP000726737">
    <property type="component" value="Unassembled WGS sequence"/>
</dbReference>
<evidence type="ECO:0000313" key="7">
    <source>
        <dbReference type="Proteomes" id="UP000726737"/>
    </source>
</evidence>
<feature type="compositionally biased region" description="Polar residues" evidence="4">
    <location>
        <begin position="329"/>
        <end position="341"/>
    </location>
</feature>
<dbReference type="GO" id="GO:0003700">
    <property type="term" value="F:DNA-binding transcription factor activity"/>
    <property type="evidence" value="ECO:0007669"/>
    <property type="project" value="TreeGrafter"/>
</dbReference>
<keyword evidence="7" id="KW-1185">Reference proteome</keyword>
<feature type="compositionally biased region" description="Acidic residues" evidence="4">
    <location>
        <begin position="1010"/>
        <end position="1025"/>
    </location>
</feature>
<name>A0A9P6U0D6_9FUNG</name>
<dbReference type="OrthoDB" id="5344169at2759"/>
<dbReference type="SMART" id="SM00353">
    <property type="entry name" value="HLH"/>
    <property type="match status" value="1"/>
</dbReference>
<gene>
    <name evidence="6" type="ORF">BG011_006189</name>
</gene>
<dbReference type="PROSITE" id="PS50888">
    <property type="entry name" value="BHLH"/>
    <property type="match status" value="1"/>
</dbReference>
<feature type="compositionally biased region" description="Low complexity" evidence="4">
    <location>
        <begin position="947"/>
        <end position="958"/>
    </location>
</feature>
<dbReference type="PANTHER" id="PTHR10328">
    <property type="entry name" value="PROTEIN MAX MYC-ASSOCIATED FACTOR X"/>
    <property type="match status" value="1"/>
</dbReference>
<protein>
    <recommendedName>
        <fullName evidence="5">BHLH domain-containing protein</fullName>
    </recommendedName>
</protein>
<keyword evidence="3" id="KW-0175">Coiled coil</keyword>
<feature type="region of interest" description="Disordered" evidence="4">
    <location>
        <begin position="904"/>
        <end position="1038"/>
    </location>
</feature>
<reference evidence="6" key="1">
    <citation type="journal article" date="2020" name="Fungal Divers.">
        <title>Resolving the Mortierellaceae phylogeny through synthesis of multi-gene phylogenetics and phylogenomics.</title>
        <authorList>
            <person name="Vandepol N."/>
            <person name="Liber J."/>
            <person name="Desiro A."/>
            <person name="Na H."/>
            <person name="Kennedy M."/>
            <person name="Barry K."/>
            <person name="Grigoriev I.V."/>
            <person name="Miller A.N."/>
            <person name="O'Donnell K."/>
            <person name="Stajich J.E."/>
            <person name="Bonito G."/>
        </authorList>
    </citation>
    <scope>NUCLEOTIDE SEQUENCE</scope>
    <source>
        <strain evidence="6">KOD948</strain>
    </source>
</reference>
<dbReference type="EMBL" id="JAAAJA010000440">
    <property type="protein sequence ID" value="KAG0253756.1"/>
    <property type="molecule type" value="Genomic_DNA"/>
</dbReference>
<accession>A0A9P6U0D6</accession>
<comment type="caution">
    <text evidence="6">The sequence shown here is derived from an EMBL/GenBank/DDBJ whole genome shotgun (WGS) entry which is preliminary data.</text>
</comment>
<dbReference type="AlphaFoldDB" id="A0A9P6U0D6"/>
<feature type="compositionally biased region" description="Low complexity" evidence="4">
    <location>
        <begin position="572"/>
        <end position="581"/>
    </location>
</feature>
<feature type="compositionally biased region" description="Polar residues" evidence="4">
    <location>
        <begin position="979"/>
        <end position="1000"/>
    </location>
</feature>
<feature type="compositionally biased region" description="Acidic residues" evidence="4">
    <location>
        <begin position="925"/>
        <end position="936"/>
    </location>
</feature>
<dbReference type="PANTHER" id="PTHR10328:SF15">
    <property type="entry name" value="BHLH TRANSCRIPTION FACTOR"/>
    <property type="match status" value="1"/>
</dbReference>
<evidence type="ECO:0000313" key="6">
    <source>
        <dbReference type="EMBL" id="KAG0253756.1"/>
    </source>
</evidence>
<evidence type="ECO:0000256" key="4">
    <source>
        <dbReference type="SAM" id="MobiDB-lite"/>
    </source>
</evidence>
<dbReference type="GO" id="GO:0090575">
    <property type="term" value="C:RNA polymerase II transcription regulator complex"/>
    <property type="evidence" value="ECO:0007669"/>
    <property type="project" value="TreeGrafter"/>
</dbReference>
<dbReference type="GO" id="GO:0045944">
    <property type="term" value="P:positive regulation of transcription by RNA polymerase II"/>
    <property type="evidence" value="ECO:0007669"/>
    <property type="project" value="TreeGrafter"/>
</dbReference>
<evidence type="ECO:0000256" key="2">
    <source>
        <dbReference type="ARBA" id="ARBA00023242"/>
    </source>
</evidence>
<feature type="compositionally biased region" description="Polar residues" evidence="4">
    <location>
        <begin position="1029"/>
        <end position="1038"/>
    </location>
</feature>
<dbReference type="GO" id="GO:0003677">
    <property type="term" value="F:DNA binding"/>
    <property type="evidence" value="ECO:0007669"/>
    <property type="project" value="UniProtKB-KW"/>
</dbReference>
<feature type="region of interest" description="Disordered" evidence="4">
    <location>
        <begin position="566"/>
        <end position="591"/>
    </location>
</feature>
<dbReference type="InterPro" id="IPR011598">
    <property type="entry name" value="bHLH_dom"/>
</dbReference>
<dbReference type="Gene3D" id="4.10.280.10">
    <property type="entry name" value="Helix-loop-helix DNA-binding domain"/>
    <property type="match status" value="1"/>
</dbReference>
<evidence type="ECO:0000259" key="5">
    <source>
        <dbReference type="PROSITE" id="PS50888"/>
    </source>
</evidence>
<dbReference type="SUPFAM" id="SSF47459">
    <property type="entry name" value="HLH, helix-loop-helix DNA-binding domain"/>
    <property type="match status" value="1"/>
</dbReference>
<feature type="coiled-coil region" evidence="3">
    <location>
        <begin position="124"/>
        <end position="151"/>
    </location>
</feature>
<feature type="region of interest" description="Disordered" evidence="4">
    <location>
        <begin position="297"/>
        <end position="424"/>
    </location>
</feature>
<feature type="compositionally biased region" description="Polar residues" evidence="4">
    <location>
        <begin position="370"/>
        <end position="383"/>
    </location>
</feature>
<keyword evidence="1" id="KW-0238">DNA-binding</keyword>
<dbReference type="GO" id="GO:0046983">
    <property type="term" value="F:protein dimerization activity"/>
    <property type="evidence" value="ECO:0007669"/>
    <property type="project" value="InterPro"/>
</dbReference>
<evidence type="ECO:0000256" key="1">
    <source>
        <dbReference type="ARBA" id="ARBA00023125"/>
    </source>
</evidence>
<dbReference type="CDD" id="cd11405">
    <property type="entry name" value="bHLHzip_MLXIP_like"/>
    <property type="match status" value="1"/>
</dbReference>
<feature type="compositionally biased region" description="Low complexity" evidence="4">
    <location>
        <begin position="610"/>
        <end position="629"/>
    </location>
</feature>
<proteinExistence type="predicted"/>
<sequence>MAFNFDSAFSLDQAGLEFSLNDFTFDPSQANQVQHQLQQQQQQDQQQELHSLLLQDGQNNISSNTNTMQSQGPTTSVATTGSFDFHPSALTTEMLVAASASTTPVFPMNPDKANQQQQQVFLQQQQLHQQLQQQQRHLQQQQQQLSQDQLLTPAGSDYYSTDYTQYMSPLGIQADTTEAAMVVSDQLEDDEVFFTPLISPAMTPSHTYSSLPHALSTSNEIFSPLTSPALQPHRSSTVDYLSFSAQSFSPLPLQFHQTQSTQQQQLHQLQSQPQTDLTQQFQQQQLVNDLQQQQFQSSQASINKHARIDAQSPALNARRPSIKRKTTVERVTNGLNSTGSRPTGPVRVALPKSSPALRPLTHPMSPATLRKQQASRGRSTSIAPASPLIMHFPTNRPSPSPLLIATSQPPSSQISQPSPSPRLMTNMHQLSMMPSSPMGAMGAPATGPQSPAFFSLPASSMMPPPRSPMILPSANQSTINTPRQLSLVPAPQQVLVRNQHQLSIHQPISISQSSPALQPMSEIVSAASETFHDQGDFIQITAPCSTPGSSTPKSALAPVTPASLMNLGAGSGSESTPTSSPKFGVHAKSKSSLHSSTMVDCMAIAGNEETTSGISGESPISSSISTSSSQKRGTKRQANGDMVHGSGTLAPSTPRQVPLTPGTPRQVPLTPGATAMSPMPPPANGFALISPALKPTLMPQHRGSQSMLVSPRLQPHLVSPSLKPWLPGVSTTEAMARLATKSNYQNILDGDHTALGLSYNTDLHSGIELRRTSHKAAEQKRRDSLKHCFDDLRQIIPNIQEKSPSKVFLLKKSFDYICNLKSESAKRDLELARIRAEYEFMKNAMQAWWTTLPEDSPLKKSTAESDSKDLIESWKMPEKEIQKATAREVETAIRAAEVAEMSAAAVEAARTQPGGQNKGGRESQGDGDGDDSDEDVSFAPKSKKTTSSKTASSASAAKCNTAVIKKTKTGKDGDIAMSDATSDPSSKTQQTAECIVQSTKADAKRREGSNEDDNDDDGDQDDQEMVDATATNIQNIQT</sequence>
<feature type="domain" description="BHLH" evidence="5">
    <location>
        <begin position="769"/>
        <end position="820"/>
    </location>
</feature>
<evidence type="ECO:0000256" key="3">
    <source>
        <dbReference type="SAM" id="Coils"/>
    </source>
</evidence>
<feature type="compositionally biased region" description="Low complexity" evidence="4">
    <location>
        <begin position="407"/>
        <end position="417"/>
    </location>
</feature>